<dbReference type="SUPFAM" id="SSF51206">
    <property type="entry name" value="cAMP-binding domain-like"/>
    <property type="match status" value="1"/>
</dbReference>
<dbReference type="AlphaFoldDB" id="A0A927D716"/>
<dbReference type="PANTHER" id="PTHR24567">
    <property type="entry name" value="CRP FAMILY TRANSCRIPTIONAL REGULATORY PROTEIN"/>
    <property type="match status" value="1"/>
</dbReference>
<feature type="domain" description="Cyclic nucleotide-binding" evidence="4">
    <location>
        <begin position="11"/>
        <end position="131"/>
    </location>
</feature>
<feature type="domain" description="HTH crp-type" evidence="5">
    <location>
        <begin position="145"/>
        <end position="213"/>
    </location>
</feature>
<evidence type="ECO:0000313" key="7">
    <source>
        <dbReference type="Proteomes" id="UP000635142"/>
    </source>
</evidence>
<accession>A0A927D716</accession>
<evidence type="ECO:0000259" key="5">
    <source>
        <dbReference type="PROSITE" id="PS51063"/>
    </source>
</evidence>
<dbReference type="InterPro" id="IPR036390">
    <property type="entry name" value="WH_DNA-bd_sf"/>
</dbReference>
<organism evidence="6 7">
    <name type="scientific">Sulfitobacter aestuariivivens</name>
    <dbReference type="NCBI Taxonomy" id="2766981"/>
    <lineage>
        <taxon>Bacteria</taxon>
        <taxon>Pseudomonadati</taxon>
        <taxon>Pseudomonadota</taxon>
        <taxon>Alphaproteobacteria</taxon>
        <taxon>Rhodobacterales</taxon>
        <taxon>Roseobacteraceae</taxon>
        <taxon>Sulfitobacter</taxon>
    </lineage>
</organism>
<evidence type="ECO:0000256" key="3">
    <source>
        <dbReference type="ARBA" id="ARBA00023163"/>
    </source>
</evidence>
<dbReference type="GO" id="GO:0003700">
    <property type="term" value="F:DNA-binding transcription factor activity"/>
    <property type="evidence" value="ECO:0007669"/>
    <property type="project" value="TreeGrafter"/>
</dbReference>
<evidence type="ECO:0000313" key="6">
    <source>
        <dbReference type="EMBL" id="MBD3664979.1"/>
    </source>
</evidence>
<dbReference type="PANTHER" id="PTHR24567:SF74">
    <property type="entry name" value="HTH-TYPE TRANSCRIPTIONAL REGULATOR ARCR"/>
    <property type="match status" value="1"/>
</dbReference>
<dbReference type="EMBL" id="JACTAG010000002">
    <property type="protein sequence ID" value="MBD3664979.1"/>
    <property type="molecule type" value="Genomic_DNA"/>
</dbReference>
<evidence type="ECO:0000256" key="1">
    <source>
        <dbReference type="ARBA" id="ARBA00023015"/>
    </source>
</evidence>
<dbReference type="InterPro" id="IPR014710">
    <property type="entry name" value="RmlC-like_jellyroll"/>
</dbReference>
<dbReference type="GO" id="GO:0003677">
    <property type="term" value="F:DNA binding"/>
    <property type="evidence" value="ECO:0007669"/>
    <property type="project" value="UniProtKB-KW"/>
</dbReference>
<sequence length="224" mass="24885">MIENFPTNSEAFQGASDALKDMMASLAVETHLEKGEVLFEYGDIGDTFYAVLSGTLEFSVIASDGRKLSLDVMHEGALFGEISLFDPGPRTATVTALKPTRIQGIRNADFLQALERTPELAIEMLQLAGRRMRWMSYQLTVQVFLPLPPRLARKLLHLCDHLDDRQPVLKHSQAELAEFIGASREAVSKTLSQWNKDKIVALSRGGLKLLDKDALTEISEITNI</sequence>
<dbReference type="PRINTS" id="PR00103">
    <property type="entry name" value="CAMPKINASE"/>
</dbReference>
<dbReference type="Gene3D" id="1.10.10.10">
    <property type="entry name" value="Winged helix-like DNA-binding domain superfamily/Winged helix DNA-binding domain"/>
    <property type="match status" value="1"/>
</dbReference>
<dbReference type="PROSITE" id="PS50042">
    <property type="entry name" value="CNMP_BINDING_3"/>
    <property type="match status" value="1"/>
</dbReference>
<dbReference type="Gene3D" id="2.60.120.10">
    <property type="entry name" value="Jelly Rolls"/>
    <property type="match status" value="1"/>
</dbReference>
<keyword evidence="3" id="KW-0804">Transcription</keyword>
<keyword evidence="1" id="KW-0805">Transcription regulation</keyword>
<dbReference type="Proteomes" id="UP000635142">
    <property type="component" value="Unassembled WGS sequence"/>
</dbReference>
<gene>
    <name evidence="6" type="ORF">H9Q16_13690</name>
</gene>
<protein>
    <submittedName>
        <fullName evidence="6">Crp/Fnr family transcriptional regulator</fullName>
    </submittedName>
</protein>
<proteinExistence type="predicted"/>
<dbReference type="Pfam" id="PF13545">
    <property type="entry name" value="HTH_Crp_2"/>
    <property type="match status" value="1"/>
</dbReference>
<dbReference type="InterPro" id="IPR050397">
    <property type="entry name" value="Env_Response_Regulators"/>
</dbReference>
<dbReference type="PROSITE" id="PS51063">
    <property type="entry name" value="HTH_CRP_2"/>
    <property type="match status" value="1"/>
</dbReference>
<dbReference type="SUPFAM" id="SSF46785">
    <property type="entry name" value="Winged helix' DNA-binding domain"/>
    <property type="match status" value="1"/>
</dbReference>
<keyword evidence="7" id="KW-1185">Reference proteome</keyword>
<reference evidence="6" key="1">
    <citation type="submission" date="2020-08" db="EMBL/GenBank/DDBJ databases">
        <title>Sulfitobacter aestuariivivens sp. nov., isolated from a tidal flat.</title>
        <authorList>
            <person name="Park S."/>
            <person name="Yoon J.-H."/>
        </authorList>
    </citation>
    <scope>NUCLEOTIDE SEQUENCE</scope>
    <source>
        <strain evidence="6">TSTF-M16</strain>
    </source>
</reference>
<dbReference type="GO" id="GO:0005829">
    <property type="term" value="C:cytosol"/>
    <property type="evidence" value="ECO:0007669"/>
    <property type="project" value="TreeGrafter"/>
</dbReference>
<evidence type="ECO:0000256" key="2">
    <source>
        <dbReference type="ARBA" id="ARBA00023125"/>
    </source>
</evidence>
<dbReference type="InterPro" id="IPR018490">
    <property type="entry name" value="cNMP-bd_dom_sf"/>
</dbReference>
<dbReference type="CDD" id="cd00038">
    <property type="entry name" value="CAP_ED"/>
    <property type="match status" value="1"/>
</dbReference>
<evidence type="ECO:0000259" key="4">
    <source>
        <dbReference type="PROSITE" id="PS50042"/>
    </source>
</evidence>
<keyword evidence="2" id="KW-0238">DNA-binding</keyword>
<dbReference type="SMART" id="SM00100">
    <property type="entry name" value="cNMP"/>
    <property type="match status" value="1"/>
</dbReference>
<dbReference type="InterPro" id="IPR036388">
    <property type="entry name" value="WH-like_DNA-bd_sf"/>
</dbReference>
<dbReference type="RefSeq" id="WP_191076801.1">
    <property type="nucleotide sequence ID" value="NZ_JACTAG010000002.1"/>
</dbReference>
<dbReference type="InterPro" id="IPR018488">
    <property type="entry name" value="cNMP-bd_CS"/>
</dbReference>
<comment type="caution">
    <text evidence="6">The sequence shown here is derived from an EMBL/GenBank/DDBJ whole genome shotgun (WGS) entry which is preliminary data.</text>
</comment>
<dbReference type="SMART" id="SM00419">
    <property type="entry name" value="HTH_CRP"/>
    <property type="match status" value="1"/>
</dbReference>
<name>A0A927D716_9RHOB</name>
<dbReference type="InterPro" id="IPR012318">
    <property type="entry name" value="HTH_CRP"/>
</dbReference>
<dbReference type="PROSITE" id="PS00889">
    <property type="entry name" value="CNMP_BINDING_2"/>
    <property type="match status" value="1"/>
</dbReference>
<dbReference type="Pfam" id="PF00027">
    <property type="entry name" value="cNMP_binding"/>
    <property type="match status" value="1"/>
</dbReference>
<dbReference type="InterPro" id="IPR000595">
    <property type="entry name" value="cNMP-bd_dom"/>
</dbReference>